<sequence length="454" mass="52545">MFHKIAILLDNESLQALRLTSKTLLDRADYQFSKRYLQEVSVLFHPDDLGRLVHLSHESGFAGVIQSVMICIPHHNSLATWQLLVFQEDTLLELGSQLCQALERFTNIKVVTVADINAPGWIEPPLYRRIQDLVEISTRAQYRTILSPLNLRKILMDALTNFTKKKDELDLHITSNFVAAGFCEKDCESTALWNGWAPYIDRFTWGYSNPHVYHAADEYWFEDPLPNMKPKTLVVKDFGVLCPIICSPLPRTNLRMGIAPPEKLLRLQKLELSCVSVPHVSLMDLLNRTELHIIKFVGFNLESERQPISTTGTEWDFESWVKIWTRMLKNEDLQSLHFSNISRDCRDLENDWDLKPPQLASSHSGWEGHILVKEKLQGLIKTYQPARFPEWRHLFWVDLCFWEKQATDNETDTSGWMEDLSAQHISTKGYRDAVDPRLDYYTPDDAIQGCPDIF</sequence>
<dbReference type="Proteomes" id="UP001152607">
    <property type="component" value="Unassembled WGS sequence"/>
</dbReference>
<reference evidence="1" key="1">
    <citation type="submission" date="2023-01" db="EMBL/GenBank/DDBJ databases">
        <authorList>
            <person name="Van Ghelder C."/>
            <person name="Rancurel C."/>
        </authorList>
    </citation>
    <scope>NUCLEOTIDE SEQUENCE</scope>
    <source>
        <strain evidence="1">CNCM I-4278</strain>
    </source>
</reference>
<dbReference type="EMBL" id="CAOQHR010000009">
    <property type="protein sequence ID" value="CAI6339786.1"/>
    <property type="molecule type" value="Genomic_DNA"/>
</dbReference>
<protein>
    <submittedName>
        <fullName evidence="1">Uncharacterized protein</fullName>
    </submittedName>
</protein>
<name>A0A9W4XVS6_9PLEO</name>
<comment type="caution">
    <text evidence="1">The sequence shown here is derived from an EMBL/GenBank/DDBJ whole genome shotgun (WGS) entry which is preliminary data.</text>
</comment>
<gene>
    <name evidence="1" type="ORF">PDIGIT_LOCUS12950</name>
</gene>
<accession>A0A9W4XVS6</accession>
<dbReference type="AlphaFoldDB" id="A0A9W4XVS6"/>
<keyword evidence="2" id="KW-1185">Reference proteome</keyword>
<proteinExistence type="predicted"/>
<evidence type="ECO:0000313" key="1">
    <source>
        <dbReference type="EMBL" id="CAI6339786.1"/>
    </source>
</evidence>
<organism evidence="1 2">
    <name type="scientific">Periconia digitata</name>
    <dbReference type="NCBI Taxonomy" id="1303443"/>
    <lineage>
        <taxon>Eukaryota</taxon>
        <taxon>Fungi</taxon>
        <taxon>Dikarya</taxon>
        <taxon>Ascomycota</taxon>
        <taxon>Pezizomycotina</taxon>
        <taxon>Dothideomycetes</taxon>
        <taxon>Pleosporomycetidae</taxon>
        <taxon>Pleosporales</taxon>
        <taxon>Massarineae</taxon>
        <taxon>Periconiaceae</taxon>
        <taxon>Periconia</taxon>
    </lineage>
</organism>
<evidence type="ECO:0000313" key="2">
    <source>
        <dbReference type="Proteomes" id="UP001152607"/>
    </source>
</evidence>